<comment type="caution">
    <text evidence="2">The sequence shown here is derived from an EMBL/GenBank/DDBJ whole genome shotgun (WGS) entry which is preliminary data.</text>
</comment>
<dbReference type="AlphaFoldDB" id="A0A426XUV7"/>
<dbReference type="EMBL" id="AMZH03017257">
    <property type="protein sequence ID" value="RRT43297.1"/>
    <property type="molecule type" value="Genomic_DNA"/>
</dbReference>
<protein>
    <submittedName>
        <fullName evidence="2">Uncharacterized protein</fullName>
    </submittedName>
</protein>
<feature type="region of interest" description="Disordered" evidence="1">
    <location>
        <begin position="44"/>
        <end position="114"/>
    </location>
</feature>
<accession>A0A426XUV7</accession>
<evidence type="ECO:0000313" key="2">
    <source>
        <dbReference type="EMBL" id="RRT43297.1"/>
    </source>
</evidence>
<evidence type="ECO:0000256" key="1">
    <source>
        <dbReference type="SAM" id="MobiDB-lite"/>
    </source>
</evidence>
<sequence length="160" mass="17305">MVSYECGKIIRYEQPTAPTIKAPAPPRGRGIAKKTIKTDLIVGGVTSGTYPTRPPCRNQRPTPTGRPLLHPGFATPASELPSRPLNHRSSGPAPLCATPSSPGLRHSSIRTPEPTLESPLIRTSSTLCRRDYEAGGLAYTGLDQRRMNKLLHSALKTVEM</sequence>
<gene>
    <name evidence="2" type="ORF">B296_00042555</name>
</gene>
<dbReference type="Proteomes" id="UP000287651">
    <property type="component" value="Unassembled WGS sequence"/>
</dbReference>
<organism evidence="2 3">
    <name type="scientific">Ensete ventricosum</name>
    <name type="common">Abyssinian banana</name>
    <name type="synonym">Musa ensete</name>
    <dbReference type="NCBI Taxonomy" id="4639"/>
    <lineage>
        <taxon>Eukaryota</taxon>
        <taxon>Viridiplantae</taxon>
        <taxon>Streptophyta</taxon>
        <taxon>Embryophyta</taxon>
        <taxon>Tracheophyta</taxon>
        <taxon>Spermatophyta</taxon>
        <taxon>Magnoliopsida</taxon>
        <taxon>Liliopsida</taxon>
        <taxon>Zingiberales</taxon>
        <taxon>Musaceae</taxon>
        <taxon>Ensete</taxon>
    </lineage>
</organism>
<evidence type="ECO:0000313" key="3">
    <source>
        <dbReference type="Proteomes" id="UP000287651"/>
    </source>
</evidence>
<reference evidence="2 3" key="1">
    <citation type="journal article" date="2014" name="Agronomy (Basel)">
        <title>A Draft Genome Sequence for Ensete ventricosum, the Drought-Tolerant Tree Against Hunger.</title>
        <authorList>
            <person name="Harrison J."/>
            <person name="Moore K.A."/>
            <person name="Paszkiewicz K."/>
            <person name="Jones T."/>
            <person name="Grant M."/>
            <person name="Ambacheew D."/>
            <person name="Muzemil S."/>
            <person name="Studholme D.J."/>
        </authorList>
    </citation>
    <scope>NUCLEOTIDE SEQUENCE [LARGE SCALE GENOMIC DNA]</scope>
</reference>
<proteinExistence type="predicted"/>
<name>A0A426XUV7_ENSVE</name>